<dbReference type="AlphaFoldDB" id="A0A3P7LK25"/>
<dbReference type="Proteomes" id="UP000281553">
    <property type="component" value="Unassembled WGS sequence"/>
</dbReference>
<evidence type="ECO:0000313" key="4">
    <source>
        <dbReference type="Proteomes" id="UP000281553"/>
    </source>
</evidence>
<feature type="domain" description="G-patch" evidence="2">
    <location>
        <begin position="91"/>
        <end position="126"/>
    </location>
</feature>
<proteinExistence type="predicted"/>
<organism evidence="3 4">
    <name type="scientific">Dibothriocephalus latus</name>
    <name type="common">Fish tapeworm</name>
    <name type="synonym">Diphyllobothrium latum</name>
    <dbReference type="NCBI Taxonomy" id="60516"/>
    <lineage>
        <taxon>Eukaryota</taxon>
        <taxon>Metazoa</taxon>
        <taxon>Spiralia</taxon>
        <taxon>Lophotrochozoa</taxon>
        <taxon>Platyhelminthes</taxon>
        <taxon>Cestoda</taxon>
        <taxon>Eucestoda</taxon>
        <taxon>Diphyllobothriidea</taxon>
        <taxon>Diphyllobothriidae</taxon>
        <taxon>Dibothriocephalus</taxon>
    </lineage>
</organism>
<dbReference type="EMBL" id="UYRU01067956">
    <property type="protein sequence ID" value="VDN17194.1"/>
    <property type="molecule type" value="Genomic_DNA"/>
</dbReference>
<sequence>MLASSEFQLRYALLSKEALRRSKLDELKIKYGLKGPRAPKPVPTNDNYQDRAAKRRLTEKQEGSKANGGDYAGAKSSCRPVQASVFTPIDEENVGSRLLAKMGWSRGEGLGKAGSGITEPVSPFSQ</sequence>
<dbReference type="GO" id="GO:0003676">
    <property type="term" value="F:nucleic acid binding"/>
    <property type="evidence" value="ECO:0007669"/>
    <property type="project" value="InterPro"/>
</dbReference>
<feature type="region of interest" description="Disordered" evidence="1">
    <location>
        <begin position="33"/>
        <end position="77"/>
    </location>
</feature>
<reference evidence="3 4" key="1">
    <citation type="submission" date="2018-11" db="EMBL/GenBank/DDBJ databases">
        <authorList>
            <consortium name="Pathogen Informatics"/>
        </authorList>
    </citation>
    <scope>NUCLEOTIDE SEQUENCE [LARGE SCALE GENOMIC DNA]</scope>
</reference>
<dbReference type="OrthoDB" id="2538319at2759"/>
<evidence type="ECO:0000256" key="1">
    <source>
        <dbReference type="SAM" id="MobiDB-lite"/>
    </source>
</evidence>
<dbReference type="InterPro" id="IPR000467">
    <property type="entry name" value="G_patch_dom"/>
</dbReference>
<protein>
    <recommendedName>
        <fullName evidence="2">G-patch domain-containing protein</fullName>
    </recommendedName>
</protein>
<gene>
    <name evidence="3" type="ORF">DILT_LOCUS12863</name>
</gene>
<evidence type="ECO:0000313" key="3">
    <source>
        <dbReference type="EMBL" id="VDN17194.1"/>
    </source>
</evidence>
<dbReference type="InterPro" id="IPR053027">
    <property type="entry name" value="AGGF1"/>
</dbReference>
<feature type="compositionally biased region" description="Basic and acidic residues" evidence="1">
    <location>
        <begin position="48"/>
        <end position="63"/>
    </location>
</feature>
<dbReference type="Pfam" id="PF01585">
    <property type="entry name" value="G-patch"/>
    <property type="match status" value="1"/>
</dbReference>
<accession>A0A3P7LK25</accession>
<name>A0A3P7LK25_DIBLA</name>
<dbReference type="SMART" id="SM00443">
    <property type="entry name" value="G_patch"/>
    <property type="match status" value="1"/>
</dbReference>
<dbReference type="PANTHER" id="PTHR23106">
    <property type="entry name" value="ANGIOGENIC FACTOR WITH G PATCH AND FHA DOMAINS 1"/>
    <property type="match status" value="1"/>
</dbReference>
<dbReference type="PROSITE" id="PS50174">
    <property type="entry name" value="G_PATCH"/>
    <property type="match status" value="1"/>
</dbReference>
<evidence type="ECO:0000259" key="2">
    <source>
        <dbReference type="PROSITE" id="PS50174"/>
    </source>
</evidence>
<keyword evidence="4" id="KW-1185">Reference proteome</keyword>
<dbReference type="PANTHER" id="PTHR23106:SF24">
    <property type="entry name" value="ANGIOGENIC FACTOR WITH G PATCH AND FHA DOMAINS 1"/>
    <property type="match status" value="1"/>
</dbReference>